<dbReference type="InterPro" id="IPR044824">
    <property type="entry name" value="MAIN-like"/>
</dbReference>
<dbReference type="Gene3D" id="3.40.50.720">
    <property type="entry name" value="NAD(P)-binding Rossmann-like Domain"/>
    <property type="match status" value="1"/>
</dbReference>
<dbReference type="InterPro" id="IPR001969">
    <property type="entry name" value="Aspartic_peptidase_AS"/>
</dbReference>
<feature type="region of interest" description="Disordered" evidence="12">
    <location>
        <begin position="105"/>
        <end position="124"/>
    </location>
</feature>
<keyword evidence="6" id="KW-0479">Metal-binding</keyword>
<dbReference type="PROSITE" id="PS50966">
    <property type="entry name" value="ZF_SWIM"/>
    <property type="match status" value="1"/>
</dbReference>
<comment type="similarity">
    <text evidence="3">Belongs to the UDP-glucose/GDP-mannose dehydrogenase family.</text>
</comment>
<dbReference type="InterPro" id="IPR006564">
    <property type="entry name" value="Znf_PMZ"/>
</dbReference>
<dbReference type="FunFam" id="1.20.5.100:FF:000001">
    <property type="entry name" value="UDP-glucose 6-dehydrogenase"/>
    <property type="match status" value="1"/>
</dbReference>
<protein>
    <recommendedName>
        <fullName evidence="4">UDP-glucose 6-dehydrogenase</fullName>
        <ecNumber evidence="4">1.1.1.22</ecNumber>
    </recommendedName>
</protein>
<evidence type="ECO:0000256" key="4">
    <source>
        <dbReference type="ARBA" id="ARBA00012954"/>
    </source>
</evidence>
<feature type="region of interest" description="Disordered" evidence="12">
    <location>
        <begin position="56"/>
        <end position="90"/>
    </location>
</feature>
<comment type="pathway">
    <text evidence="2">Nucleotide-sugar biosynthesis; UDP-alpha-D-glucuronate biosynthesis; UDP-alpha-D-glucuronate from UDP-alpha-D-glucose: step 1/1.</text>
</comment>
<dbReference type="Pfam" id="PF03721">
    <property type="entry name" value="UDPG_MGDP_dh_N"/>
    <property type="match status" value="1"/>
</dbReference>
<evidence type="ECO:0000256" key="11">
    <source>
        <dbReference type="PROSITE-ProRule" id="PRU00325"/>
    </source>
</evidence>
<keyword evidence="10" id="KW-0520">NAD</keyword>
<dbReference type="Pfam" id="PF08284">
    <property type="entry name" value="RVP_2"/>
    <property type="match status" value="1"/>
</dbReference>
<feature type="region of interest" description="Disordered" evidence="12">
    <location>
        <begin position="500"/>
        <end position="532"/>
    </location>
</feature>
<dbReference type="EMBL" id="DP000009">
    <property type="protein sequence ID" value="ABF93968.1"/>
    <property type="molecule type" value="Genomic_DNA"/>
</dbReference>
<dbReference type="PANTHER" id="PTHR46033">
    <property type="entry name" value="PROTEIN MAIN-LIKE 2"/>
    <property type="match status" value="1"/>
</dbReference>
<feature type="compositionally biased region" description="Basic and acidic residues" evidence="12">
    <location>
        <begin position="1479"/>
        <end position="1488"/>
    </location>
</feature>
<keyword evidence="7 11" id="KW-0863">Zinc-finger</keyword>
<reference evidence="14" key="2">
    <citation type="submission" date="2006-06" db="EMBL/GenBank/DDBJ databases">
        <authorList>
            <person name="Buell R."/>
            <person name="Wing R.A."/>
            <person name="McCombie W.A."/>
            <person name="Ouyang S."/>
        </authorList>
    </citation>
    <scope>NUCLEOTIDE SEQUENCE</scope>
</reference>
<feature type="compositionally biased region" description="Basic and acidic residues" evidence="12">
    <location>
        <begin position="500"/>
        <end position="511"/>
    </location>
</feature>
<dbReference type="SMART" id="SM00575">
    <property type="entry name" value="ZnF_PMZ"/>
    <property type="match status" value="1"/>
</dbReference>
<evidence type="ECO:0000256" key="5">
    <source>
        <dbReference type="ARBA" id="ARBA00022553"/>
    </source>
</evidence>
<dbReference type="InterPro" id="IPR014026">
    <property type="entry name" value="UDP-Glc/GDP-Man_DH_dimer"/>
</dbReference>
<evidence type="ECO:0000256" key="9">
    <source>
        <dbReference type="ARBA" id="ARBA00023002"/>
    </source>
</evidence>
<feature type="domain" description="SWIM-type" evidence="13">
    <location>
        <begin position="666"/>
        <end position="704"/>
    </location>
</feature>
<keyword evidence="8" id="KW-0862">Zinc</keyword>
<evidence type="ECO:0000259" key="13">
    <source>
        <dbReference type="PROSITE" id="PS50966"/>
    </source>
</evidence>
<dbReference type="InterPro" id="IPR008927">
    <property type="entry name" value="6-PGluconate_DH-like_C_sf"/>
</dbReference>
<feature type="region of interest" description="Disordered" evidence="12">
    <location>
        <begin position="1369"/>
        <end position="1426"/>
    </location>
</feature>
<dbReference type="Pfam" id="PF00984">
    <property type="entry name" value="UDPG_MGDP_dh"/>
    <property type="match status" value="1"/>
</dbReference>
<evidence type="ECO:0000256" key="7">
    <source>
        <dbReference type="ARBA" id="ARBA00022771"/>
    </source>
</evidence>
<proteinExistence type="inferred from homology"/>
<feature type="region of interest" description="Disordered" evidence="12">
    <location>
        <begin position="1463"/>
        <end position="1524"/>
    </location>
</feature>
<dbReference type="CDD" id="cd00303">
    <property type="entry name" value="retropepsin_like"/>
    <property type="match status" value="1"/>
</dbReference>
<dbReference type="Pfam" id="PF03732">
    <property type="entry name" value="Retrotrans_gag"/>
    <property type="match status" value="1"/>
</dbReference>
<organism evidence="14">
    <name type="scientific">Oryza sativa subsp. japonica</name>
    <name type="common">Rice</name>
    <dbReference type="NCBI Taxonomy" id="39947"/>
    <lineage>
        <taxon>Eukaryota</taxon>
        <taxon>Viridiplantae</taxon>
        <taxon>Streptophyta</taxon>
        <taxon>Embryophyta</taxon>
        <taxon>Tracheophyta</taxon>
        <taxon>Spermatophyta</taxon>
        <taxon>Magnoliopsida</taxon>
        <taxon>Liliopsida</taxon>
        <taxon>Poales</taxon>
        <taxon>Poaceae</taxon>
        <taxon>BOP clade</taxon>
        <taxon>Oryzoideae</taxon>
        <taxon>Oryzeae</taxon>
        <taxon>Oryzinae</taxon>
        <taxon>Oryza</taxon>
        <taxon>Oryza sativa</taxon>
    </lineage>
</organism>
<gene>
    <name evidence="14" type="ordered locus">LOC_Os03g05360</name>
</gene>
<evidence type="ECO:0000256" key="3">
    <source>
        <dbReference type="ARBA" id="ARBA00006601"/>
    </source>
</evidence>
<dbReference type="Gene3D" id="2.40.70.10">
    <property type="entry name" value="Acid Proteases"/>
    <property type="match status" value="1"/>
</dbReference>
<evidence type="ECO:0000256" key="8">
    <source>
        <dbReference type="ARBA" id="ARBA00022833"/>
    </source>
</evidence>
<evidence type="ECO:0000256" key="6">
    <source>
        <dbReference type="ARBA" id="ARBA00022723"/>
    </source>
</evidence>
<reference evidence="14" key="1">
    <citation type="journal article" date="2005" name="Genome Res.">
        <title>Sequence, annotation, and analysis of synteny between rice chromosome 3 and diverged grass species.</title>
        <authorList>
            <consortium name="Rice Chromosome 3 Sequencing Consortium"/>
            <person name="Buell C.R."/>
            <person name="Yuan Q."/>
            <person name="Ouyang S."/>
            <person name="Liu J."/>
            <person name="Zhu W."/>
            <person name="Wang A."/>
            <person name="Maiti R."/>
            <person name="Haas B."/>
            <person name="Wortman J."/>
            <person name="Pertea M."/>
            <person name="Jones K.M."/>
            <person name="Kim M."/>
            <person name="Overton L."/>
            <person name="Tsitrin T."/>
            <person name="Fadrosh D."/>
            <person name="Bera J."/>
            <person name="Weaver B."/>
            <person name="Jin S."/>
            <person name="Johri S."/>
            <person name="Reardon M."/>
            <person name="Webb K."/>
            <person name="Hill J."/>
            <person name="Moffat K."/>
            <person name="Tallon L."/>
            <person name="Van Aken S."/>
            <person name="Lewis M."/>
            <person name="Utterback T."/>
            <person name="Feldblyum T."/>
            <person name="Zismann V."/>
            <person name="Iobst S."/>
            <person name="Hsiao J."/>
            <person name="de Vazeille A.R."/>
            <person name="Salzberg S.L."/>
            <person name="White O."/>
            <person name="Fraser C."/>
            <person name="Yu Y."/>
            <person name="Kim H."/>
            <person name="Rambo T."/>
            <person name="Currie J."/>
            <person name="Collura K."/>
            <person name="Kernodle-Thompson S."/>
            <person name="Wei F."/>
            <person name="Kudrna K."/>
            <person name="Ammiraju J.S."/>
            <person name="Luo M."/>
            <person name="Goicoechea J.L."/>
            <person name="Wing R.A."/>
            <person name="Henry D."/>
            <person name="Oates R."/>
            <person name="Palmer M."/>
            <person name="Pries G."/>
            <person name="Saski C."/>
            <person name="Simmons J."/>
            <person name="Soderlund C."/>
            <person name="Nelson W."/>
            <person name="de la Bastide M."/>
            <person name="Spiegel L."/>
            <person name="Nascimento L."/>
            <person name="Huang E."/>
            <person name="Preston R."/>
            <person name="Zutavern T."/>
            <person name="Palmer L."/>
            <person name="O'Shaughnessy A."/>
            <person name="Dike S."/>
            <person name="McCombie W.R."/>
            <person name="Minx P."/>
            <person name="Cordum H."/>
            <person name="Wilson R."/>
            <person name="Jin W."/>
            <person name="Lee H.R."/>
            <person name="Jiang J."/>
            <person name="Jackson S."/>
        </authorList>
    </citation>
    <scope>NUCLEOTIDE SEQUENCE [LARGE SCALE GENOMIC DNA]</scope>
</reference>
<dbReference type="InterPro" id="IPR019557">
    <property type="entry name" value="AminoTfrase-like_pln_mobile"/>
</dbReference>
<keyword evidence="5" id="KW-0597">Phosphoprotein</keyword>
<dbReference type="EC" id="1.1.1.22" evidence="4"/>
<keyword evidence="9" id="KW-0560">Oxidoreductase</keyword>
<dbReference type="GO" id="GO:0004190">
    <property type="term" value="F:aspartic-type endopeptidase activity"/>
    <property type="evidence" value="ECO:0007669"/>
    <property type="project" value="InterPro"/>
</dbReference>
<dbReference type="InterPro" id="IPR021109">
    <property type="entry name" value="Peptidase_aspartic_dom_sf"/>
</dbReference>
<dbReference type="InterPro" id="IPR018289">
    <property type="entry name" value="MULE_transposase_dom"/>
</dbReference>
<evidence type="ECO:0000256" key="2">
    <source>
        <dbReference type="ARBA" id="ARBA00004701"/>
    </source>
</evidence>
<dbReference type="GO" id="GO:0003979">
    <property type="term" value="F:UDP-glucose 6-dehydrogenase activity"/>
    <property type="evidence" value="ECO:0007669"/>
    <property type="project" value="UniProtKB-EC"/>
</dbReference>
<sequence>MSVSVVVSRAIEGYFWELMPMDSTAAWRRYVEMAFERSWPLVIFVSVQEKDTNVSMQTEDVEGPSNAGDVVGPSMQNEENQPREEQAMGMADEGERVGIIVDEMEREDSDNEQAEDDASSDEEGDVMATDWANEDFSGLVISEGDHVPWEYKEYEVIEGARYAHKDEMKEAVKHWAVSLQREFRVVKSTNYVYEVRCMKEDCPWRVHAYKGKWNDYWKVSIVTEHKCYLQGVEKYHRNITSAFVASEMYSSVVGNIGFEPKSIIRHIENKFKYTISYAKAWRAKQKIIEMRYGTFEASYDNLPRLLATIAQRNNNTYYDLHTFTSVEDRTKSVLQRAFFSLGACINAFVHCRPVLCIDGTFMTGKYRGQILTAIGCDGNNQVLPMAFAFVESENTESWYWFLERVHIAVVRMRPNVCLIHDRHAGMLRAIDYLQNGWDEKGLPAKWPDVRSRWCMRHMGANFYKQFKNKHLMELFKRLCAQNQEKKFNELWDKLDELTTKQTDEQSRRPQVEGDEPPIPLGALHDDPPTMRRRSGSAIRNFSQWIENEPKEKWALLFDTDGSRYGIMTTNLAEVYNWVMRGVRVLPLVAIVEFILHGTQAYFRDRYKKIGPSMADNNIVFGNVVTKYMEDKIKKARRHRVVAQGTQVHRYEIMCVDRSRRGIYRKQAVQECVLKADGGCTCSCMKPKLHHLPCSHVLAAAGDCGISPNVYVSNYFRKEAIFHTWSEEIYGFGISGSYTTLSAQVFYIPDPSKFRVKKGRRQTRRIRNDMDESEAGGRTLRCSKCDLRGHTYKTCPKNAEVPSGADASLSGQASDGMAYDTPALLNRGIDRNHRSFLSAVEGAQLGTFRPRTSREWLRVDPRHVPWLRAAGLLPLCRLVEAAADDRDPAKRWDADRSLLAALVDRWRPETHTFHLPCGEMAPTLQDVSYLLGLPLAGAPVGPIDGVFGWKEDITARFEQVMRLPHLGPTTTLPPYSTVGPSKAWLLQFTADLLHPDADDYSVRRSLEAYLLWLFGWVMFTSTHGHAVDFRLVHYARSIADAQPQDVPQWSWGSAVLAATYRALCEACTKTDAGAIIAGCPMLLQLWAAERFAIGRPVVDSAPYGVGRSAQWPEDGPTMGTYWCRRGRRYAHVQVRRGYPDFVFEFDRLQPSDVIWEPYTEEAVAARAPLGLSSLCTRDQAYWLTILPMVFDIFVEPHWPQRVMRQFGLRQVFPGNVQPTVPPADHSLTRRGQLAGALWAPRVQQYVDDWVLATEEVINELFPHTEENYRDYLRWYLPRTRARVTFTPDAPEPHVAAVTDAYPTHRDRDYFVAADAARDISADITAVQVRLNRGLHLTDVEQRSTFDRMQEKMRAVMRVFSCRSAVDVVPPAGPVHPRPRGPTVGAGPRLSSSAPSFGAVRPTAPVSHGPRMPSSAFAGTTGASASSAGAFATSSGAFASSSSHGASIPRPHAGFAAGIFGTGASSSHAGRTGPTSQFYDDDLHGADHQDVLGSSQLGGAPEAHTQEQPEVTPVQAGRVGRAVPPDRLTYSQGHIRAQGRRDRELVGYNFTSLLCFRERPGGTGGQAARRGVAARRRGGAGKAADLAYWESAARMIADSSRSSKVVVEKSTVPVKTAEAIEKILAHNAHVVEFQALKDVYAQWVPVDRIITTNLWSAELSKLAVNAFLVQRVSSVNAISALCEATGTDVMEVATGAAQRLGAGSTAAADATSCAATASVGTARRRCGAPGEWRQLKRLQDLACMCVHEIDGEEDDVVAASLRCAFQSAVGTTAFQRLPVAPEFEPGLGALLMGAGEVVLAGAVEEHAGAGLGGGAVEAEILPDGEQENNAVELEIAAEQEIEETSSATAKKPIRARVPNPRYSGPMWAKGIDKTWYQSLLSHPILDPAAKGFRLGIGDRLLQLKSAKRNRGSGSRCVKLEKPRYQTKQAFKIMENEAKLDLILKKLTETDSKLVDLEKNSRADMLNLKTSVDSWKPQLEKKVTDLATTVGNLQLQFDQLQLLNKAEPKPDLTAQLGARNAAEIRAEVLGSHPQSPPPANGTNSILFSTPAPYFHDPAMRTAFTGSAVGTSTGLPPMPCPQFDGDNPQMWRENCEAYFDTYGVSPAHWVRIATLNFSGNASFWLQSVRSQLIGVTWVELCEKVCAKFSRDRHQQLIRQYIHIRQTGSVTEYVDKFDSLMHQLIAYDSELKPVYFVTKFVEGLKDAIHTVIMVQRPQDLDTACSLALLQEEAMLGTRRLEFSTPVKSNFRNTAQVSLTPLPVRPVVNEDKKTPEAAKITPRDDRLSSLKAYRKSKGLCFTCGERWGRDHKCASTVQLHVMEELLEALQEDDDPVGDDIVAEAEGTLMAVSSQAIAGVESSKSIRVRGWVQGLELLMLVDSGSTHSFIDEQVARKLAGIQTLSHPVQIKIADGGTMQCDRSIPNCNWWIQGCSFRTEFRVLLSRALIPRVAGPWLRSS</sequence>
<dbReference type="GO" id="GO:0051287">
    <property type="term" value="F:NAD binding"/>
    <property type="evidence" value="ECO:0007669"/>
    <property type="project" value="InterPro"/>
</dbReference>
<name>Q10RT0_ORYSJ</name>
<evidence type="ECO:0000313" key="14">
    <source>
        <dbReference type="EMBL" id="ABF93968.1"/>
    </source>
</evidence>
<dbReference type="PANTHER" id="PTHR46033:SF78">
    <property type="entry name" value="OS06G0232700 PROTEIN"/>
    <property type="match status" value="1"/>
</dbReference>
<dbReference type="GO" id="GO:0010073">
    <property type="term" value="P:meristem maintenance"/>
    <property type="evidence" value="ECO:0007669"/>
    <property type="project" value="InterPro"/>
</dbReference>
<dbReference type="PROSITE" id="PS00141">
    <property type="entry name" value="ASP_PROTEASE"/>
    <property type="match status" value="1"/>
</dbReference>
<dbReference type="Pfam" id="PF03108">
    <property type="entry name" value="DBD_Tnp_Mut"/>
    <property type="match status" value="1"/>
</dbReference>
<accession>Q10RT0</accession>
<evidence type="ECO:0000256" key="12">
    <source>
        <dbReference type="SAM" id="MobiDB-lite"/>
    </source>
</evidence>
<dbReference type="SUPFAM" id="SSF48179">
    <property type="entry name" value="6-phosphogluconate dehydrogenase C-terminal domain-like"/>
    <property type="match status" value="1"/>
</dbReference>
<dbReference type="InterPro" id="IPR005162">
    <property type="entry name" value="Retrotrans_gag_dom"/>
</dbReference>
<dbReference type="Gene3D" id="1.20.5.100">
    <property type="entry name" value="Cytochrome c1, transmembrane anchor, C-terminal"/>
    <property type="match status" value="1"/>
</dbReference>
<evidence type="ECO:0000256" key="1">
    <source>
        <dbReference type="ARBA" id="ARBA00003623"/>
    </source>
</evidence>
<dbReference type="InterPro" id="IPR004332">
    <property type="entry name" value="Transposase_MuDR"/>
</dbReference>
<evidence type="ECO:0000256" key="10">
    <source>
        <dbReference type="ARBA" id="ARBA00023027"/>
    </source>
</evidence>
<comment type="function">
    <text evidence="1">Involved in the biosynthesis of UDP-glucuronic acid (UDP-GlcA), providing nucleotide sugars for cell-wall polymers.</text>
</comment>
<dbReference type="InterPro" id="IPR001732">
    <property type="entry name" value="UDP-Glc/GDP-Man_DH_N"/>
</dbReference>
<dbReference type="InterPro" id="IPR007527">
    <property type="entry name" value="Znf_SWIM"/>
</dbReference>
<dbReference type="GO" id="GO:0008270">
    <property type="term" value="F:zinc ion binding"/>
    <property type="evidence" value="ECO:0007669"/>
    <property type="project" value="UniProtKB-KW"/>
</dbReference>
<dbReference type="Pfam" id="PF10551">
    <property type="entry name" value="MULE"/>
    <property type="match status" value="1"/>
</dbReference>
<dbReference type="GO" id="GO:0006508">
    <property type="term" value="P:proteolysis"/>
    <property type="evidence" value="ECO:0007669"/>
    <property type="project" value="InterPro"/>
</dbReference>
<feature type="compositionally biased region" description="Low complexity" evidence="12">
    <location>
        <begin position="1412"/>
        <end position="1426"/>
    </location>
</feature>
<dbReference type="Pfam" id="PF10536">
    <property type="entry name" value="PMD"/>
    <property type="match status" value="1"/>
</dbReference>